<evidence type="ECO:0000313" key="2">
    <source>
        <dbReference type="WBParaSite" id="HPLM_0000536201-mRNA-1"/>
    </source>
</evidence>
<dbReference type="WBParaSite" id="HPLM_0000536201-mRNA-1">
    <property type="protein sequence ID" value="HPLM_0000536201-mRNA-1"/>
    <property type="gene ID" value="HPLM_0000536201"/>
</dbReference>
<accession>A0A0N4W5T3</accession>
<evidence type="ECO:0000256" key="1">
    <source>
        <dbReference type="SAM" id="MobiDB-lite"/>
    </source>
</evidence>
<feature type="region of interest" description="Disordered" evidence="1">
    <location>
        <begin position="291"/>
        <end position="317"/>
    </location>
</feature>
<protein>
    <submittedName>
        <fullName evidence="2">Integrase catalytic domain-containing protein</fullName>
    </submittedName>
</protein>
<proteinExistence type="predicted"/>
<reference evidence="2" key="1">
    <citation type="submission" date="2017-02" db="UniProtKB">
        <authorList>
            <consortium name="WormBaseParasite"/>
        </authorList>
    </citation>
    <scope>IDENTIFICATION</scope>
</reference>
<feature type="compositionally biased region" description="Basic residues" evidence="1">
    <location>
        <begin position="303"/>
        <end position="317"/>
    </location>
</feature>
<organism evidence="2">
    <name type="scientific">Haemonchus placei</name>
    <name type="common">Barber's pole worm</name>
    <dbReference type="NCBI Taxonomy" id="6290"/>
    <lineage>
        <taxon>Eukaryota</taxon>
        <taxon>Metazoa</taxon>
        <taxon>Ecdysozoa</taxon>
        <taxon>Nematoda</taxon>
        <taxon>Chromadorea</taxon>
        <taxon>Rhabditida</taxon>
        <taxon>Rhabditina</taxon>
        <taxon>Rhabditomorpha</taxon>
        <taxon>Strongyloidea</taxon>
        <taxon>Trichostrongylidae</taxon>
        <taxon>Haemonchus</taxon>
    </lineage>
</organism>
<dbReference type="AlphaFoldDB" id="A0A0N4W5T3"/>
<name>A0A0N4W5T3_HAEPC</name>
<sequence length="317" mass="36059">MANELHVDAMDARVEGVQDEHEKPMALIPTVLVAGKPGDSKTTERVDTVSAEDALRHATDRWTSGNIRNEVYHILAVVLPLPTRSLASMHNLRSWRKFENAVIEALREILKNKQDFTEGYYPRENGSTERVNGTITRMLKKKLSFAVGQNFASRSICILLIPTLDNGRKPPFLFGRDPQYPSSVILREHLSPYQVNYVDYKTELLTGLRLARESISERAEKYRTAVKAAMTKGGAPKSLSRKREVSISKLTHEWRGPYRELEASDNSALITLIGENEEPLRIQFDHLVKVPSETDGTPIRGNTSRRRRADRKRSNRW</sequence>